<accession>W0EC97</accession>
<dbReference type="OrthoDB" id="1798861at2"/>
<name>W0EC97_9FIRM</name>
<dbReference type="HOGENOM" id="CLU_2787070_0_0_9"/>
<dbReference type="Proteomes" id="UP000010847">
    <property type="component" value="Chromosome"/>
</dbReference>
<proteinExistence type="predicted"/>
<protein>
    <submittedName>
        <fullName evidence="1">Uncharacterized protein</fullName>
    </submittedName>
</protein>
<gene>
    <name evidence="1" type="ORF">DESME_01655</name>
</gene>
<dbReference type="RefSeq" id="WP_006716376.1">
    <property type="nucleotide sequence ID" value="NZ_CP007032.1"/>
</dbReference>
<organism evidence="1 2">
    <name type="scientific">Desulfitobacterium metallireducens DSM 15288</name>
    <dbReference type="NCBI Taxonomy" id="871968"/>
    <lineage>
        <taxon>Bacteria</taxon>
        <taxon>Bacillati</taxon>
        <taxon>Bacillota</taxon>
        <taxon>Clostridia</taxon>
        <taxon>Eubacteriales</taxon>
        <taxon>Desulfitobacteriaceae</taxon>
        <taxon>Desulfitobacterium</taxon>
    </lineage>
</organism>
<sequence>MAEQKCPKCNSRHGFEIVPLLGCEELEAVQCKTCGAPITILNPQIIRSMDALLQRLDSICGKSTERNS</sequence>
<dbReference type="KEGG" id="dmt:DESME_01655"/>
<keyword evidence="2" id="KW-1185">Reference proteome</keyword>
<evidence type="ECO:0000313" key="1">
    <source>
        <dbReference type="EMBL" id="AHF08387.1"/>
    </source>
</evidence>
<evidence type="ECO:0000313" key="2">
    <source>
        <dbReference type="Proteomes" id="UP000010847"/>
    </source>
</evidence>
<dbReference type="EMBL" id="CP007032">
    <property type="protein sequence ID" value="AHF08387.1"/>
    <property type="molecule type" value="Genomic_DNA"/>
</dbReference>
<dbReference type="AlphaFoldDB" id="W0EC97"/>
<reference evidence="1 2" key="1">
    <citation type="submission" date="2013-12" db="EMBL/GenBank/DDBJ databases">
        <authorList>
            <consortium name="DOE Joint Genome Institute"/>
            <person name="Smidt H."/>
            <person name="Huntemann M."/>
            <person name="Han J."/>
            <person name="Chen A."/>
            <person name="Kyrpides N."/>
            <person name="Mavromatis K."/>
            <person name="Markowitz V."/>
            <person name="Palaniappan K."/>
            <person name="Ivanova N."/>
            <person name="Schaumberg A."/>
            <person name="Pati A."/>
            <person name="Liolios K."/>
            <person name="Nordberg H.P."/>
            <person name="Cantor M.N."/>
            <person name="Hua S.X."/>
            <person name="Woyke T."/>
        </authorList>
    </citation>
    <scope>NUCLEOTIDE SEQUENCE [LARGE SCALE GENOMIC DNA]</scope>
    <source>
        <strain evidence="2">DSM 15288</strain>
    </source>
</reference>